<comment type="caution">
    <text evidence="3">The sequence shown here is derived from an EMBL/GenBank/DDBJ whole genome shotgun (WGS) entry which is preliminary data.</text>
</comment>
<dbReference type="Proteomes" id="UP001159405">
    <property type="component" value="Unassembled WGS sequence"/>
</dbReference>
<feature type="compositionally biased region" description="Basic and acidic residues" evidence="2">
    <location>
        <begin position="244"/>
        <end position="259"/>
    </location>
</feature>
<gene>
    <name evidence="3" type="ORF">PLOB_00028880</name>
</gene>
<organism evidence="3 4">
    <name type="scientific">Porites lobata</name>
    <dbReference type="NCBI Taxonomy" id="104759"/>
    <lineage>
        <taxon>Eukaryota</taxon>
        <taxon>Metazoa</taxon>
        <taxon>Cnidaria</taxon>
        <taxon>Anthozoa</taxon>
        <taxon>Hexacorallia</taxon>
        <taxon>Scleractinia</taxon>
        <taxon>Fungiina</taxon>
        <taxon>Poritidae</taxon>
        <taxon>Porites</taxon>
    </lineage>
</organism>
<evidence type="ECO:0000313" key="3">
    <source>
        <dbReference type="EMBL" id="CAH3121684.1"/>
    </source>
</evidence>
<dbReference type="EMBL" id="CALNXK010000036">
    <property type="protein sequence ID" value="CAH3121684.1"/>
    <property type="molecule type" value="Genomic_DNA"/>
</dbReference>
<feature type="coiled-coil region" evidence="1">
    <location>
        <begin position="512"/>
        <end position="539"/>
    </location>
</feature>
<sequence length="568" mass="64704">MFFAVVTNQMEERVLKNKLGSIEQEQKRLMKRYRSETRLLKIKQEQRIGNLSLKRQDTKGAHIKGSPSPKSSEVCCDYILGQYTIIVPLRKHLHSRETKLTVPLVEMCFSYEKRQSPKCFCASKTFQESGNPVFLTQADSPQTIERLPRLTCQLPTNQKEDSLSPHRISSETSTCFVTEEQAKQNRGPPRRRETWNGKTVTKLCASLSLPPRIRSFSEQDARSSEQEARSSEQEARFSGQGARLSDDMQTHLAHQKDACASENDSTTTGMQQNRICKMAFPTAEDVQRGNFLSVPKLPVRRACSLNSLKSVESLPPVFRNQDGLMVTKSSEVDWNEEEVAPYPLPICSKQANKVYQSPDGTATNKDFLQRRHRPLRRQENLLEDTASVDAISILCKSPIKSPRACSRSETDATRKMSLRRQSSRIQNGHEEEGQETALVKDTSLKKGKITARSSSLSSFCAQEDKPRMKVTKKGKQESLEARKEDLPEPLDKSKWLIALKKVFNVNMFLGGMVALQKQKERDRLAVEQKQAELEKLYEELKHCRYLRLPSGEDDNKLKDTVAWVFSKE</sequence>
<feature type="compositionally biased region" description="Basic and acidic residues" evidence="2">
    <location>
        <begin position="215"/>
        <end position="235"/>
    </location>
</feature>
<feature type="region of interest" description="Disordered" evidence="2">
    <location>
        <begin position="460"/>
        <end position="485"/>
    </location>
</feature>
<keyword evidence="1" id="KW-0175">Coiled coil</keyword>
<feature type="compositionally biased region" description="Basic and acidic residues" evidence="2">
    <location>
        <begin position="474"/>
        <end position="485"/>
    </location>
</feature>
<proteinExistence type="predicted"/>
<feature type="region of interest" description="Disordered" evidence="2">
    <location>
        <begin position="214"/>
        <end position="267"/>
    </location>
</feature>
<protein>
    <submittedName>
        <fullName evidence="3">Uncharacterized protein</fullName>
    </submittedName>
</protein>
<evidence type="ECO:0000313" key="4">
    <source>
        <dbReference type="Proteomes" id="UP001159405"/>
    </source>
</evidence>
<keyword evidence="4" id="KW-1185">Reference proteome</keyword>
<reference evidence="3 4" key="1">
    <citation type="submission" date="2022-05" db="EMBL/GenBank/DDBJ databases">
        <authorList>
            <consortium name="Genoscope - CEA"/>
            <person name="William W."/>
        </authorList>
    </citation>
    <scope>NUCLEOTIDE SEQUENCE [LARGE SCALE GENOMIC DNA]</scope>
</reference>
<name>A0ABN8NTF9_9CNID</name>
<evidence type="ECO:0000256" key="2">
    <source>
        <dbReference type="SAM" id="MobiDB-lite"/>
    </source>
</evidence>
<feature type="region of interest" description="Disordered" evidence="2">
    <location>
        <begin position="404"/>
        <end position="435"/>
    </location>
</feature>
<accession>A0ABN8NTF9</accession>
<evidence type="ECO:0000256" key="1">
    <source>
        <dbReference type="SAM" id="Coils"/>
    </source>
</evidence>